<protein>
    <submittedName>
        <fullName evidence="1">Uncharacterized protein</fullName>
    </submittedName>
</protein>
<dbReference type="EMBL" id="BMAU01021052">
    <property type="protein sequence ID" value="GFX88487.1"/>
    <property type="molecule type" value="Genomic_DNA"/>
</dbReference>
<dbReference type="Proteomes" id="UP000887159">
    <property type="component" value="Unassembled WGS sequence"/>
</dbReference>
<name>A0A8X6UY89_TRICX</name>
<reference evidence="1" key="1">
    <citation type="submission" date="2020-08" db="EMBL/GenBank/DDBJ databases">
        <title>Multicomponent nature underlies the extraordinary mechanical properties of spider dragline silk.</title>
        <authorList>
            <person name="Kono N."/>
            <person name="Nakamura H."/>
            <person name="Mori M."/>
            <person name="Yoshida Y."/>
            <person name="Ohtoshi R."/>
            <person name="Malay A.D."/>
            <person name="Moran D.A.P."/>
            <person name="Tomita M."/>
            <person name="Numata K."/>
            <person name="Arakawa K."/>
        </authorList>
    </citation>
    <scope>NUCLEOTIDE SEQUENCE</scope>
</reference>
<comment type="caution">
    <text evidence="1">The sequence shown here is derived from an EMBL/GenBank/DDBJ whole genome shotgun (WGS) entry which is preliminary data.</text>
</comment>
<sequence length="92" mass="11277">MPRHRIRAHYEQLSELERGRTIELKEVGWKHADWGRIVFSEESRFQMHPDHHRRRVRRRPNLLSLLHASQTFNKELWPWMPFLLKPDPFGCP</sequence>
<proteinExistence type="predicted"/>
<evidence type="ECO:0000313" key="2">
    <source>
        <dbReference type="Proteomes" id="UP000887159"/>
    </source>
</evidence>
<keyword evidence="2" id="KW-1185">Reference proteome</keyword>
<dbReference type="AlphaFoldDB" id="A0A8X6UY89"/>
<accession>A0A8X6UY89</accession>
<gene>
    <name evidence="1" type="ORF">TNCV_2279551</name>
</gene>
<evidence type="ECO:0000313" key="1">
    <source>
        <dbReference type="EMBL" id="GFX88487.1"/>
    </source>
</evidence>
<organism evidence="1 2">
    <name type="scientific">Trichonephila clavipes</name>
    <name type="common">Golden silk orbweaver</name>
    <name type="synonym">Nephila clavipes</name>
    <dbReference type="NCBI Taxonomy" id="2585209"/>
    <lineage>
        <taxon>Eukaryota</taxon>
        <taxon>Metazoa</taxon>
        <taxon>Ecdysozoa</taxon>
        <taxon>Arthropoda</taxon>
        <taxon>Chelicerata</taxon>
        <taxon>Arachnida</taxon>
        <taxon>Araneae</taxon>
        <taxon>Araneomorphae</taxon>
        <taxon>Entelegynae</taxon>
        <taxon>Araneoidea</taxon>
        <taxon>Nephilidae</taxon>
        <taxon>Trichonephila</taxon>
    </lineage>
</organism>